<evidence type="ECO:0000256" key="2">
    <source>
        <dbReference type="ARBA" id="ARBA00004496"/>
    </source>
</evidence>
<keyword evidence="11" id="KW-0472">Membrane</keyword>
<keyword evidence="6" id="KW-0053">Apoptosis</keyword>
<dbReference type="GO" id="GO:0005737">
    <property type="term" value="C:cytoplasm"/>
    <property type="evidence" value="ECO:0007669"/>
    <property type="project" value="UniProtKB-SubCell"/>
</dbReference>
<evidence type="ECO:0000256" key="3">
    <source>
        <dbReference type="ARBA" id="ARBA00004632"/>
    </source>
</evidence>
<evidence type="ECO:0000256" key="17">
    <source>
        <dbReference type="ARBA" id="ARBA00040123"/>
    </source>
</evidence>
<accession>A0A7I7SHI4</accession>
<dbReference type="GO" id="GO:0006631">
    <property type="term" value="P:fatty acid metabolic process"/>
    <property type="evidence" value="ECO:0007669"/>
    <property type="project" value="UniProtKB-KW"/>
</dbReference>
<keyword evidence="9" id="KW-0809">Transit peptide</keyword>
<comment type="catalytic activity">
    <reaction evidence="19">
        <text>octanoyl-CoA + H2O = octanoate + CoA + H(+)</text>
        <dbReference type="Rhea" id="RHEA:30143"/>
        <dbReference type="ChEBI" id="CHEBI:15377"/>
        <dbReference type="ChEBI" id="CHEBI:15378"/>
        <dbReference type="ChEBI" id="CHEBI:25646"/>
        <dbReference type="ChEBI" id="CHEBI:57287"/>
        <dbReference type="ChEBI" id="CHEBI:57386"/>
    </reaction>
    <physiologicalReaction direction="left-to-right" evidence="19">
        <dbReference type="Rhea" id="RHEA:30144"/>
    </physiologicalReaction>
</comment>
<gene>
    <name evidence="24" type="ORF">B8W67_07880</name>
</gene>
<comment type="catalytic activity">
    <reaction evidence="14">
        <text>(9Z)-octadecenoyl-CoA + H2O = (9Z)-octadecenoate + CoA + H(+)</text>
        <dbReference type="Rhea" id="RHEA:40139"/>
        <dbReference type="ChEBI" id="CHEBI:15377"/>
        <dbReference type="ChEBI" id="CHEBI:15378"/>
        <dbReference type="ChEBI" id="CHEBI:30823"/>
        <dbReference type="ChEBI" id="CHEBI:57287"/>
        <dbReference type="ChEBI" id="CHEBI:57387"/>
    </reaction>
    <physiologicalReaction direction="left-to-right" evidence="14">
        <dbReference type="Rhea" id="RHEA:40140"/>
    </physiologicalReaction>
</comment>
<evidence type="ECO:0000256" key="22">
    <source>
        <dbReference type="ARBA" id="ARBA00048074"/>
    </source>
</evidence>
<comment type="catalytic activity">
    <reaction evidence="20">
        <text>hexadecanoyl-CoA + H2O = hexadecanoate + CoA + H(+)</text>
        <dbReference type="Rhea" id="RHEA:16645"/>
        <dbReference type="ChEBI" id="CHEBI:7896"/>
        <dbReference type="ChEBI" id="CHEBI:15377"/>
        <dbReference type="ChEBI" id="CHEBI:15378"/>
        <dbReference type="ChEBI" id="CHEBI:57287"/>
        <dbReference type="ChEBI" id="CHEBI:57379"/>
        <dbReference type="EC" id="3.1.2.2"/>
    </reaction>
    <physiologicalReaction direction="left-to-right" evidence="20">
        <dbReference type="Rhea" id="RHEA:16646"/>
    </physiologicalReaction>
</comment>
<evidence type="ECO:0000256" key="10">
    <source>
        <dbReference type="ARBA" id="ARBA00023098"/>
    </source>
</evidence>
<evidence type="ECO:0000256" key="9">
    <source>
        <dbReference type="ARBA" id="ARBA00022946"/>
    </source>
</evidence>
<keyword evidence="5" id="KW-0963">Cytoplasm</keyword>
<evidence type="ECO:0000256" key="16">
    <source>
        <dbReference type="ARBA" id="ARBA00038848"/>
    </source>
</evidence>
<dbReference type="CDD" id="cd03443">
    <property type="entry name" value="PaaI_thioesterase"/>
    <property type="match status" value="1"/>
</dbReference>
<evidence type="ECO:0000256" key="4">
    <source>
        <dbReference type="ARBA" id="ARBA00022475"/>
    </source>
</evidence>
<comment type="catalytic activity">
    <reaction evidence="22">
        <text>dodecanoyl-CoA + H2O = dodecanoate + CoA + H(+)</text>
        <dbReference type="Rhea" id="RHEA:30135"/>
        <dbReference type="ChEBI" id="CHEBI:15377"/>
        <dbReference type="ChEBI" id="CHEBI:15378"/>
        <dbReference type="ChEBI" id="CHEBI:18262"/>
        <dbReference type="ChEBI" id="CHEBI:57287"/>
        <dbReference type="ChEBI" id="CHEBI:57375"/>
    </reaction>
    <physiologicalReaction direction="left-to-right" evidence="22">
        <dbReference type="Rhea" id="RHEA:30136"/>
    </physiologicalReaction>
</comment>
<evidence type="ECO:0000256" key="23">
    <source>
        <dbReference type="ARBA" id="ARBA00048180"/>
    </source>
</evidence>
<protein>
    <recommendedName>
        <fullName evidence="17">Acyl-coenzyme A thioesterase THEM4</fullName>
        <ecNumber evidence="16">3.1.2.2</ecNumber>
    </recommendedName>
    <alternativeName>
        <fullName evidence="18">Thioesterase superfamily member 4</fullName>
    </alternativeName>
</protein>
<evidence type="ECO:0000256" key="11">
    <source>
        <dbReference type="ARBA" id="ARBA00023136"/>
    </source>
</evidence>
<keyword evidence="25" id="KW-1185">Reference proteome</keyword>
<evidence type="ECO:0000256" key="1">
    <source>
        <dbReference type="ARBA" id="ARBA00004170"/>
    </source>
</evidence>
<dbReference type="InterPro" id="IPR052365">
    <property type="entry name" value="THEM4/THEM5_acyl-CoA_thioest"/>
</dbReference>
<evidence type="ECO:0000256" key="15">
    <source>
        <dbReference type="ARBA" id="ARBA00038456"/>
    </source>
</evidence>
<comment type="catalytic activity">
    <reaction evidence="13">
        <text>(5Z,8Z,11Z,14Z)-eicosatetraenoyl-CoA + H2O = (5Z,8Z,11Z,14Z)-eicosatetraenoate + CoA + H(+)</text>
        <dbReference type="Rhea" id="RHEA:40151"/>
        <dbReference type="ChEBI" id="CHEBI:15377"/>
        <dbReference type="ChEBI" id="CHEBI:15378"/>
        <dbReference type="ChEBI" id="CHEBI:32395"/>
        <dbReference type="ChEBI" id="CHEBI:57287"/>
        <dbReference type="ChEBI" id="CHEBI:57368"/>
    </reaction>
    <physiologicalReaction direction="left-to-right" evidence="13">
        <dbReference type="Rhea" id="RHEA:40152"/>
    </physiologicalReaction>
</comment>
<evidence type="ECO:0000256" key="5">
    <source>
        <dbReference type="ARBA" id="ARBA00022490"/>
    </source>
</evidence>
<dbReference type="OrthoDB" id="5242242at2"/>
<organism evidence="24 25">
    <name type="scientific">Mycolicibacillus koreensis</name>
    <dbReference type="NCBI Taxonomy" id="1069220"/>
    <lineage>
        <taxon>Bacteria</taxon>
        <taxon>Bacillati</taxon>
        <taxon>Actinomycetota</taxon>
        <taxon>Actinomycetes</taxon>
        <taxon>Mycobacteriales</taxon>
        <taxon>Mycobacteriaceae</taxon>
        <taxon>Mycolicibacillus</taxon>
    </lineage>
</organism>
<dbReference type="AlphaFoldDB" id="A0A7I7SHI4"/>
<evidence type="ECO:0000256" key="14">
    <source>
        <dbReference type="ARBA" id="ARBA00037002"/>
    </source>
</evidence>
<dbReference type="PANTHER" id="PTHR12418:SF19">
    <property type="entry name" value="ACYL-COENZYME A THIOESTERASE THEM4"/>
    <property type="match status" value="1"/>
</dbReference>
<evidence type="ECO:0000256" key="18">
    <source>
        <dbReference type="ARBA" id="ARBA00043210"/>
    </source>
</evidence>
<evidence type="ECO:0000256" key="8">
    <source>
        <dbReference type="ARBA" id="ARBA00022832"/>
    </source>
</evidence>
<evidence type="ECO:0000313" key="24">
    <source>
        <dbReference type="EMBL" id="OSC34266.1"/>
    </source>
</evidence>
<keyword evidence="7" id="KW-0378">Hydrolase</keyword>
<keyword evidence="8" id="KW-0276">Fatty acid metabolism</keyword>
<evidence type="ECO:0000256" key="19">
    <source>
        <dbReference type="ARBA" id="ARBA00047588"/>
    </source>
</evidence>
<evidence type="ECO:0000256" key="12">
    <source>
        <dbReference type="ARBA" id="ARBA00023273"/>
    </source>
</evidence>
<dbReference type="Gene3D" id="3.10.129.10">
    <property type="entry name" value="Hotdog Thioesterase"/>
    <property type="match status" value="1"/>
</dbReference>
<dbReference type="RefSeq" id="WP_069393009.1">
    <property type="nucleotide sequence ID" value="NZ_AP022594.1"/>
</dbReference>
<keyword evidence="10" id="KW-0443">Lipid metabolism</keyword>
<keyword evidence="4" id="KW-1003">Cell membrane</keyword>
<evidence type="ECO:0000256" key="6">
    <source>
        <dbReference type="ARBA" id="ARBA00022703"/>
    </source>
</evidence>
<comment type="catalytic activity">
    <reaction evidence="23">
        <text>tetradecanoyl-CoA + H2O = tetradecanoate + CoA + H(+)</text>
        <dbReference type="Rhea" id="RHEA:40119"/>
        <dbReference type="ChEBI" id="CHEBI:15377"/>
        <dbReference type="ChEBI" id="CHEBI:15378"/>
        <dbReference type="ChEBI" id="CHEBI:30807"/>
        <dbReference type="ChEBI" id="CHEBI:57287"/>
        <dbReference type="ChEBI" id="CHEBI:57385"/>
    </reaction>
    <physiologicalReaction direction="left-to-right" evidence="23">
        <dbReference type="Rhea" id="RHEA:40120"/>
    </physiologicalReaction>
</comment>
<dbReference type="SUPFAM" id="SSF54637">
    <property type="entry name" value="Thioesterase/thiol ester dehydrase-isomerase"/>
    <property type="match status" value="1"/>
</dbReference>
<sequence>MPDPDLQRSRYESLTRSVRRLIDVTIRSDADLEAVARANRLVDEAVAELSTQLNPGSFGVRTSPDGDNLAWGNVVMGLRNAIAPPVEVITDPTGRAHADVVLGAAYEGPPGLVHGGVCALLLDHVLSAVAHRPDQPAVTGTLSVRFLRPTRLGGLRVEAWTDRHDGAKTFAQGHIVDPDGTPTVVAEAVFIRPRTAG</sequence>
<evidence type="ECO:0000313" key="25">
    <source>
        <dbReference type="Proteomes" id="UP000193577"/>
    </source>
</evidence>
<evidence type="ECO:0000256" key="7">
    <source>
        <dbReference type="ARBA" id="ARBA00022801"/>
    </source>
</evidence>
<evidence type="ECO:0000256" key="21">
    <source>
        <dbReference type="ARBA" id="ARBA00047969"/>
    </source>
</evidence>
<dbReference type="PANTHER" id="PTHR12418">
    <property type="entry name" value="ACYL-COENZYME A THIOESTERASE THEM4"/>
    <property type="match status" value="1"/>
</dbReference>
<comment type="subcellular location">
    <subcellularLocation>
        <location evidence="3">Cell projection</location>
        <location evidence="3">Ruffle membrane</location>
    </subcellularLocation>
    <subcellularLocation>
        <location evidence="2">Cytoplasm</location>
    </subcellularLocation>
    <subcellularLocation>
        <location evidence="1">Membrane</location>
        <topology evidence="1">Peripheral membrane protein</topology>
    </subcellularLocation>
</comment>
<evidence type="ECO:0000256" key="20">
    <source>
        <dbReference type="ARBA" id="ARBA00047734"/>
    </source>
</evidence>
<dbReference type="Proteomes" id="UP000193577">
    <property type="component" value="Unassembled WGS sequence"/>
</dbReference>
<dbReference type="InterPro" id="IPR006683">
    <property type="entry name" value="Thioestr_dom"/>
</dbReference>
<name>A0A7I7SHI4_9MYCO</name>
<dbReference type="Pfam" id="PF03061">
    <property type="entry name" value="4HBT"/>
    <property type="match status" value="1"/>
</dbReference>
<dbReference type="GO" id="GO:0016787">
    <property type="term" value="F:hydrolase activity"/>
    <property type="evidence" value="ECO:0007669"/>
    <property type="project" value="UniProtKB-KW"/>
</dbReference>
<proteinExistence type="inferred from homology"/>
<comment type="catalytic activity">
    <reaction evidence="21">
        <text>decanoyl-CoA + H2O = decanoate + CoA + H(+)</text>
        <dbReference type="Rhea" id="RHEA:40059"/>
        <dbReference type="ChEBI" id="CHEBI:15377"/>
        <dbReference type="ChEBI" id="CHEBI:15378"/>
        <dbReference type="ChEBI" id="CHEBI:27689"/>
        <dbReference type="ChEBI" id="CHEBI:57287"/>
        <dbReference type="ChEBI" id="CHEBI:61430"/>
    </reaction>
    <physiologicalReaction direction="left-to-right" evidence="21">
        <dbReference type="Rhea" id="RHEA:40060"/>
    </physiologicalReaction>
</comment>
<keyword evidence="12" id="KW-0966">Cell projection</keyword>
<comment type="caution">
    <text evidence="24">The sequence shown here is derived from an EMBL/GenBank/DDBJ whole genome shotgun (WGS) entry which is preliminary data.</text>
</comment>
<dbReference type="InterPro" id="IPR029069">
    <property type="entry name" value="HotDog_dom_sf"/>
</dbReference>
<dbReference type="EC" id="3.1.2.2" evidence="16"/>
<evidence type="ECO:0000256" key="13">
    <source>
        <dbReference type="ARBA" id="ARBA00035852"/>
    </source>
</evidence>
<reference evidence="24 25" key="1">
    <citation type="submission" date="2017-04" db="EMBL/GenBank/DDBJ databases">
        <title>The new phylogeny of genus Mycobacterium.</title>
        <authorList>
            <person name="Tortoli E."/>
            <person name="Trovato A."/>
            <person name="Cirillo D.M."/>
        </authorList>
    </citation>
    <scope>NUCLEOTIDE SEQUENCE [LARGE SCALE GENOMIC DNA]</scope>
    <source>
        <strain evidence="24 25">KCTC 19819</strain>
    </source>
</reference>
<dbReference type="EMBL" id="NCXO01000012">
    <property type="protein sequence ID" value="OSC34266.1"/>
    <property type="molecule type" value="Genomic_DNA"/>
</dbReference>
<dbReference type="GO" id="GO:0016020">
    <property type="term" value="C:membrane"/>
    <property type="evidence" value="ECO:0007669"/>
    <property type="project" value="UniProtKB-SubCell"/>
</dbReference>
<comment type="similarity">
    <text evidence="15">Belongs to the THEM4/THEM5 thioesterase family.</text>
</comment>